<evidence type="ECO:0008006" key="4">
    <source>
        <dbReference type="Google" id="ProtNLM"/>
    </source>
</evidence>
<organism evidence="2 3">
    <name type="scientific">Gluconobacter thailandicus NBRC 3257</name>
    <dbReference type="NCBI Taxonomy" id="1381097"/>
    <lineage>
        <taxon>Bacteria</taxon>
        <taxon>Pseudomonadati</taxon>
        <taxon>Pseudomonadota</taxon>
        <taxon>Alphaproteobacteria</taxon>
        <taxon>Acetobacterales</taxon>
        <taxon>Acetobacteraceae</taxon>
        <taxon>Gluconobacter</taxon>
    </lineage>
</organism>
<evidence type="ECO:0000256" key="1">
    <source>
        <dbReference type="SAM" id="MobiDB-lite"/>
    </source>
</evidence>
<sequence length="51" mass="5741">MEGRILSPLRKVRMTRPTPPDKVGEQGERLEEPGFYNRNPIQGRGDGFLSG</sequence>
<protein>
    <recommendedName>
        <fullName evidence="4">Transposase</fullName>
    </recommendedName>
</protein>
<name>A0ABQ0J086_GLUTH</name>
<feature type="region of interest" description="Disordered" evidence="1">
    <location>
        <begin position="1"/>
        <end position="51"/>
    </location>
</feature>
<keyword evidence="3" id="KW-1185">Reference proteome</keyword>
<dbReference type="EMBL" id="BASM01000037">
    <property type="protein sequence ID" value="GAD27862.1"/>
    <property type="molecule type" value="Genomic_DNA"/>
</dbReference>
<feature type="compositionally biased region" description="Basic and acidic residues" evidence="1">
    <location>
        <begin position="22"/>
        <end position="32"/>
    </location>
</feature>
<proteinExistence type="predicted"/>
<accession>A0ABQ0J086</accession>
<evidence type="ECO:0000313" key="3">
    <source>
        <dbReference type="Proteomes" id="UP000018209"/>
    </source>
</evidence>
<evidence type="ECO:0000313" key="2">
    <source>
        <dbReference type="EMBL" id="GAD27862.1"/>
    </source>
</evidence>
<gene>
    <name evidence="2" type="ORF">NBRC3257_2861</name>
</gene>
<dbReference type="Proteomes" id="UP000018209">
    <property type="component" value="Unassembled WGS sequence"/>
</dbReference>
<comment type="caution">
    <text evidence="2">The sequence shown here is derived from an EMBL/GenBank/DDBJ whole genome shotgun (WGS) entry which is preliminary data.</text>
</comment>
<reference evidence="2 3" key="1">
    <citation type="submission" date="2013-08" db="EMBL/GenBank/DDBJ databases">
        <title>Gluconobacter thailandicus NBRC 3257 whole genome sequence.</title>
        <authorList>
            <person name="Matsutani M."/>
            <person name="Yakushi T."/>
            <person name="Matsushita K."/>
        </authorList>
    </citation>
    <scope>NUCLEOTIDE SEQUENCE [LARGE SCALE GENOMIC DNA]</scope>
    <source>
        <strain evidence="2 3">NBRC 3257</strain>
    </source>
</reference>